<dbReference type="SMART" id="SM00298">
    <property type="entry name" value="CHROMO"/>
    <property type="match status" value="1"/>
</dbReference>
<feature type="region of interest" description="Disordered" evidence="2">
    <location>
        <begin position="20"/>
        <end position="56"/>
    </location>
</feature>
<evidence type="ECO:0000313" key="4">
    <source>
        <dbReference type="EMBL" id="ODH12557.1"/>
    </source>
</evidence>
<gene>
    <name evidence="4" type="ORF">ACO22_08147</name>
</gene>
<proteinExistence type="predicted"/>
<reference evidence="4 5" key="1">
    <citation type="submission" date="2016-06" db="EMBL/GenBank/DDBJ databases">
        <authorList>
            <person name="Kjaerup R.B."/>
            <person name="Dalgaard T.S."/>
            <person name="Juul-Madsen H.R."/>
        </authorList>
    </citation>
    <scope>NUCLEOTIDE SEQUENCE [LARGE SCALE GENOMIC DNA]</scope>
    <source>
        <strain evidence="4 5">Pb300</strain>
    </source>
</reference>
<comment type="subunit">
    <text evidence="1">Component of the NuA4 histone acetyltransferase complex.</text>
</comment>
<feature type="compositionally biased region" description="Basic and acidic residues" evidence="2">
    <location>
        <begin position="25"/>
        <end position="45"/>
    </location>
</feature>
<evidence type="ECO:0000256" key="1">
    <source>
        <dbReference type="ARBA" id="ARBA00011353"/>
    </source>
</evidence>
<sequence length="147" mass="17146">MDILYRFNFRIDYRPGKLNAGPDALSRREQDMPQGADDERIKQRQTDWQPPAIETPEGPEFEIEEIRGERTYRRKKQYLVKWVGWAEPTWNDASLLQEAKALNAWEASQQAKLGVKRALNSRKGPQQRGRRGPSFARAHVIMLRELA</sequence>
<dbReference type="EMBL" id="LZYO01001058">
    <property type="protein sequence ID" value="ODH12557.1"/>
    <property type="molecule type" value="Genomic_DNA"/>
</dbReference>
<dbReference type="InterPro" id="IPR023780">
    <property type="entry name" value="Chromo_domain"/>
</dbReference>
<protein>
    <recommendedName>
        <fullName evidence="3">Chromo domain-containing protein</fullName>
    </recommendedName>
</protein>
<feature type="domain" description="Chromo" evidence="3">
    <location>
        <begin position="61"/>
        <end position="117"/>
    </location>
</feature>
<dbReference type="InterPro" id="IPR016197">
    <property type="entry name" value="Chromo-like_dom_sf"/>
</dbReference>
<evidence type="ECO:0000256" key="2">
    <source>
        <dbReference type="SAM" id="MobiDB-lite"/>
    </source>
</evidence>
<dbReference type="PROSITE" id="PS50013">
    <property type="entry name" value="CHROMO_2"/>
    <property type="match status" value="1"/>
</dbReference>
<evidence type="ECO:0000259" key="3">
    <source>
        <dbReference type="PROSITE" id="PS50013"/>
    </source>
</evidence>
<organism evidence="4 5">
    <name type="scientific">Paracoccidioides brasiliensis</name>
    <dbReference type="NCBI Taxonomy" id="121759"/>
    <lineage>
        <taxon>Eukaryota</taxon>
        <taxon>Fungi</taxon>
        <taxon>Dikarya</taxon>
        <taxon>Ascomycota</taxon>
        <taxon>Pezizomycotina</taxon>
        <taxon>Eurotiomycetes</taxon>
        <taxon>Eurotiomycetidae</taxon>
        <taxon>Onygenales</taxon>
        <taxon>Ajellomycetaceae</taxon>
        <taxon>Paracoccidioides</taxon>
    </lineage>
</organism>
<dbReference type="Gene3D" id="2.40.50.40">
    <property type="match status" value="1"/>
</dbReference>
<dbReference type="Proteomes" id="UP000242814">
    <property type="component" value="Unassembled WGS sequence"/>
</dbReference>
<dbReference type="GO" id="GO:0006338">
    <property type="term" value="P:chromatin remodeling"/>
    <property type="evidence" value="ECO:0007669"/>
    <property type="project" value="UniProtKB-ARBA"/>
</dbReference>
<dbReference type="VEuPathDB" id="FungiDB:PADG_12498"/>
<dbReference type="AlphaFoldDB" id="A0A1D2J321"/>
<evidence type="ECO:0000313" key="5">
    <source>
        <dbReference type="Proteomes" id="UP000242814"/>
    </source>
</evidence>
<dbReference type="SUPFAM" id="SSF54160">
    <property type="entry name" value="Chromo domain-like"/>
    <property type="match status" value="1"/>
</dbReference>
<dbReference type="InterPro" id="IPR000953">
    <property type="entry name" value="Chromo/chromo_shadow_dom"/>
</dbReference>
<name>A0A1D2J321_PARBR</name>
<comment type="caution">
    <text evidence="4">The sequence shown here is derived from an EMBL/GenBank/DDBJ whole genome shotgun (WGS) entry which is preliminary data.</text>
</comment>
<dbReference type="Pfam" id="PF00385">
    <property type="entry name" value="Chromo"/>
    <property type="match status" value="1"/>
</dbReference>
<accession>A0A1D2J321</accession>